<dbReference type="HOGENOM" id="CLU_3190396_0_0_6"/>
<sequence>MLWGFAADLSSQSHYSQFISQWKRFAFIDMYQNIANRFVDAPIGDV</sequence>
<gene>
    <name evidence="1" type="ORF">VchoM_01197</name>
</gene>
<protein>
    <submittedName>
        <fullName evidence="1">Uncharacterized protein</fullName>
    </submittedName>
</protein>
<dbReference type="Proteomes" id="UP000004687">
    <property type="component" value="Unassembled WGS sequence"/>
</dbReference>
<accession>A0A0X1KY19</accession>
<reference evidence="1" key="2">
    <citation type="submission" date="2008-07" db="EMBL/GenBank/DDBJ databases">
        <authorList>
            <consortium name="Broad Institute Genome Sequencing Platform"/>
            <person name="Colwell R."/>
            <person name="Grim C.J."/>
            <person name="Young S."/>
            <person name="Jaffe D."/>
            <person name="Gnerre S."/>
            <person name="Berlin A."/>
            <person name="Heiman D."/>
            <person name="Hepburn T."/>
            <person name="Shea T."/>
            <person name="Sykes S."/>
            <person name="Alvarado L."/>
            <person name="Kodira C."/>
            <person name="Heidelberg J."/>
            <person name="Lander E."/>
            <person name="Galagan J."/>
            <person name="Nusbaum C."/>
            <person name="Birren B."/>
        </authorList>
    </citation>
    <scope>NUCLEOTIDE SEQUENCE [LARGE SCALE GENOMIC DNA]</scope>
    <source>
        <strain evidence="1">MO10</strain>
    </source>
</reference>
<evidence type="ECO:0000313" key="1">
    <source>
        <dbReference type="EMBL" id="EET23170.1"/>
    </source>
</evidence>
<reference evidence="1" key="1">
    <citation type="submission" date="2005-09" db="EMBL/GenBank/DDBJ databases">
        <title>Annotation of Vibrio cholerae MO10.</title>
        <authorList>
            <person name="Colwell R."/>
            <person name="Grim C.J."/>
            <person name="Young S."/>
            <person name="Jaffe D."/>
            <person name="Gnerre S."/>
            <person name="Berlin A."/>
            <person name="Heiman D."/>
            <person name="Hepburn T."/>
            <person name="Shea T."/>
            <person name="Sykes S."/>
            <person name="Yandava C."/>
            <person name="Alvarado L."/>
            <person name="Kodira C."/>
            <person name="Borodovsky M."/>
            <person name="Heidelberg J."/>
            <person name="Lander E."/>
            <person name="Galagan J."/>
            <person name="Nusbaum C."/>
            <person name="Birren B."/>
        </authorList>
    </citation>
    <scope>NUCLEOTIDE SEQUENCE [LARGE SCALE GENOMIC DNA]</scope>
    <source>
        <strain evidence="1">MO10</strain>
    </source>
</reference>
<dbReference type="EMBL" id="DS990136">
    <property type="protein sequence ID" value="EET23170.1"/>
    <property type="molecule type" value="Genomic_DNA"/>
</dbReference>
<dbReference type="AlphaFoldDB" id="A0A0X1KY19"/>
<organism evidence="1">
    <name type="scientific">Vibrio cholerae (strain MO10)</name>
    <dbReference type="NCBI Taxonomy" id="345072"/>
    <lineage>
        <taxon>Bacteria</taxon>
        <taxon>Pseudomonadati</taxon>
        <taxon>Pseudomonadota</taxon>
        <taxon>Gammaproteobacteria</taxon>
        <taxon>Vibrionales</taxon>
        <taxon>Vibrionaceae</taxon>
        <taxon>Vibrio</taxon>
    </lineage>
</organism>
<name>A0A0X1KY19_VIBCO</name>
<proteinExistence type="predicted"/>